<dbReference type="STRING" id="1244108.SAMN05444004_1059"/>
<dbReference type="EMBL" id="FNPX01000005">
    <property type="protein sequence ID" value="SDZ00610.1"/>
    <property type="molecule type" value="Genomic_DNA"/>
</dbReference>
<dbReference type="AlphaFoldDB" id="A0A1H3PHK6"/>
<reference evidence="2" key="1">
    <citation type="submission" date="2016-10" db="EMBL/GenBank/DDBJ databases">
        <authorList>
            <person name="Varghese N."/>
            <person name="Submissions S."/>
        </authorList>
    </citation>
    <scope>NUCLEOTIDE SEQUENCE [LARGE SCALE GENOMIC DNA]</scope>
    <source>
        <strain evidence="2">DSM 100420</strain>
    </source>
</reference>
<name>A0A1H3PHK6_9RHOB</name>
<protein>
    <submittedName>
        <fullName evidence="1">Uncharacterized protein</fullName>
    </submittedName>
</protein>
<accession>A0A1H3PHK6</accession>
<evidence type="ECO:0000313" key="1">
    <source>
        <dbReference type="EMBL" id="SDZ00610.1"/>
    </source>
</evidence>
<evidence type="ECO:0000313" key="2">
    <source>
        <dbReference type="Proteomes" id="UP000198914"/>
    </source>
</evidence>
<proteinExistence type="predicted"/>
<keyword evidence="2" id="KW-1185">Reference proteome</keyword>
<gene>
    <name evidence="1" type="ORF">SAMN05444004_1059</name>
</gene>
<sequence>MNTVGEHLVGHNRGERFRTKPIGCYLDEVWLSIGCSTGDKASRNLLGPAGPVT</sequence>
<dbReference type="Proteomes" id="UP000198914">
    <property type="component" value="Unassembled WGS sequence"/>
</dbReference>
<organism evidence="1 2">
    <name type="scientific">Jannaschia faecimaris</name>
    <dbReference type="NCBI Taxonomy" id="1244108"/>
    <lineage>
        <taxon>Bacteria</taxon>
        <taxon>Pseudomonadati</taxon>
        <taxon>Pseudomonadota</taxon>
        <taxon>Alphaproteobacteria</taxon>
        <taxon>Rhodobacterales</taxon>
        <taxon>Roseobacteraceae</taxon>
        <taxon>Jannaschia</taxon>
    </lineage>
</organism>